<keyword evidence="2" id="KW-0812">Transmembrane</keyword>
<evidence type="ECO:0000313" key="4">
    <source>
        <dbReference type="Proteomes" id="UP000271708"/>
    </source>
</evidence>
<feature type="transmembrane region" description="Helical" evidence="2">
    <location>
        <begin position="98"/>
        <end position="120"/>
    </location>
</feature>
<evidence type="ECO:0000256" key="2">
    <source>
        <dbReference type="SAM" id="Phobius"/>
    </source>
</evidence>
<keyword evidence="2" id="KW-1133">Transmembrane helix</keyword>
<dbReference type="AlphaFoldDB" id="A0A5P8FIM9"/>
<gene>
    <name evidence="3" type="ORF">EEW87_002290</name>
</gene>
<organism evidence="3 4">
    <name type="scientific">Janibacter melonis</name>
    <dbReference type="NCBI Taxonomy" id="262209"/>
    <lineage>
        <taxon>Bacteria</taxon>
        <taxon>Bacillati</taxon>
        <taxon>Actinomycetota</taxon>
        <taxon>Actinomycetes</taxon>
        <taxon>Micrococcales</taxon>
        <taxon>Intrasporangiaceae</taxon>
        <taxon>Janibacter</taxon>
    </lineage>
</organism>
<evidence type="ECO:0000313" key="3">
    <source>
        <dbReference type="EMBL" id="QFQ29409.2"/>
    </source>
</evidence>
<dbReference type="Pfam" id="PF07332">
    <property type="entry name" value="Phage_holin_3_6"/>
    <property type="match status" value="1"/>
</dbReference>
<dbReference type="InterPro" id="IPR009937">
    <property type="entry name" value="Phage_holin_3_6"/>
</dbReference>
<protein>
    <submittedName>
        <fullName evidence="3">Phage holin family protein</fullName>
    </submittedName>
</protein>
<name>A0A5P8FIM9_9MICO</name>
<dbReference type="GeneID" id="59163273"/>
<accession>A0A5P8FIM9</accession>
<dbReference type="RefSeq" id="WP_123091580.1">
    <property type="nucleotide sequence ID" value="NZ_CAJFZZ010000006.1"/>
</dbReference>
<keyword evidence="2" id="KW-0472">Membrane</keyword>
<sequence length="148" mass="15644">MDHDRQETIDRSARRLVGEPAPGEGERTVGQLVADVSHDVSAIVRNEIQLAKSEVTAGLKIGGKGAGLLGAAAFIGLLGLIFLFHTIAQVIAIWLPVWAGYLITTALLFVVAGVLGLVGYKTVTKAKPVPKKAIRNAQETVEAIKPGR</sequence>
<evidence type="ECO:0000256" key="1">
    <source>
        <dbReference type="SAM" id="MobiDB-lite"/>
    </source>
</evidence>
<dbReference type="Proteomes" id="UP000271708">
    <property type="component" value="Chromosome"/>
</dbReference>
<feature type="compositionally biased region" description="Basic and acidic residues" evidence="1">
    <location>
        <begin position="1"/>
        <end position="17"/>
    </location>
</feature>
<proteinExistence type="predicted"/>
<feature type="transmembrane region" description="Helical" evidence="2">
    <location>
        <begin position="68"/>
        <end position="92"/>
    </location>
</feature>
<feature type="region of interest" description="Disordered" evidence="1">
    <location>
        <begin position="1"/>
        <end position="28"/>
    </location>
</feature>
<dbReference type="EMBL" id="CP044548">
    <property type="protein sequence ID" value="QFQ29409.2"/>
    <property type="molecule type" value="Genomic_DNA"/>
</dbReference>
<dbReference type="KEGG" id="jme:EEW87_002290"/>
<reference evidence="3 4" key="1">
    <citation type="submission" date="2019-09" db="EMBL/GenBank/DDBJ databases">
        <title>Complete Genome Sequence of Janibacter melonis M714 with both human health impact and industrial applications.</title>
        <authorList>
            <person name="Jin M."/>
            <person name="Zhao Q.R."/>
        </authorList>
    </citation>
    <scope>NUCLEOTIDE SEQUENCE [LARGE SCALE GENOMIC DNA]</scope>
    <source>
        <strain evidence="3 4">M714</strain>
    </source>
</reference>